<dbReference type="InterPro" id="IPR010281">
    <property type="entry name" value="DUF885"/>
</dbReference>
<feature type="region of interest" description="Disordered" evidence="1">
    <location>
        <begin position="23"/>
        <end position="49"/>
    </location>
</feature>
<evidence type="ECO:0000313" key="3">
    <source>
        <dbReference type="Proteomes" id="UP000308054"/>
    </source>
</evidence>
<protein>
    <submittedName>
        <fullName evidence="2">DUF885 domain-containing protein</fullName>
    </submittedName>
</protein>
<dbReference type="Pfam" id="PF05960">
    <property type="entry name" value="DUF885"/>
    <property type="match status" value="1"/>
</dbReference>
<comment type="caution">
    <text evidence="2">The sequence shown here is derived from an EMBL/GenBank/DDBJ whole genome shotgun (WGS) entry which is preliminary data.</text>
</comment>
<proteinExistence type="predicted"/>
<sequence>MLKHLLGGAAAIAFLAACGEPATDRTAAPAPQTQAETPAPVPAAPPQSADVTETQRLYSWLDEVFQAELQHAPEAKTSLGIIDEDYDDWSLPTDAEAAAAHAREQAYLAYLTETFDYGALDDAGRLSYDFAQFQWEMNDRLYQVRESGYVFSPMGDAVSDLTTFMINAHQVREPAHAEAYVARLNGMGAVIDAMVAEAEERAANGVRLPLFAYPRLVASANSQLTGAPFDETGVDSALFADFKTKVAELALPEAESAALIEAAETALLEVYRPALERYIASLEAMERDADDRHGVWKLPNGEEYYATQVHFFTTRDDLTADEVHEIGLSEVERIQNEMREIMEQVEFEGDLQAFFEFLRTDPQFYLPNDEAGRAAYLARSTEYIDQVMQIAPQYFDTLPEAALEVRAVEAWREETATGAFYNQPALDGSRPGYYYVNLSNMADNPTYLMESLAYHEGAPGHHFQIALAMELEDVPMLQKLAWYSAYGEGWALYAERLGKDMGFFEDPYNDFGRLSYELFRAVRLVVDTGIHSKRWTREDAIEYMMENTPMTEGDITPEVERYIVWPGQALSYKIGMMTIMDLRRQAMDRLGEDFDYGGFHDAVLTAGTIPLPLLQARVEDWIAEVEAAE</sequence>
<dbReference type="PANTHER" id="PTHR33361:SF16">
    <property type="entry name" value="DUF885 DOMAIN-CONTAINING PROTEIN"/>
    <property type="match status" value="1"/>
</dbReference>
<dbReference type="EMBL" id="SRXW01000003">
    <property type="protein sequence ID" value="TGY88298.1"/>
    <property type="molecule type" value="Genomic_DNA"/>
</dbReference>
<dbReference type="OrthoDB" id="7937304at2"/>
<dbReference type="PANTHER" id="PTHR33361">
    <property type="entry name" value="GLR0591 PROTEIN"/>
    <property type="match status" value="1"/>
</dbReference>
<name>A0A4S2GZ86_9PROT</name>
<evidence type="ECO:0000313" key="2">
    <source>
        <dbReference type="EMBL" id="TGY88298.1"/>
    </source>
</evidence>
<evidence type="ECO:0000256" key="1">
    <source>
        <dbReference type="SAM" id="MobiDB-lite"/>
    </source>
</evidence>
<feature type="compositionally biased region" description="Low complexity" evidence="1">
    <location>
        <begin position="23"/>
        <end position="38"/>
    </location>
</feature>
<dbReference type="RefSeq" id="WP_135996144.1">
    <property type="nucleotide sequence ID" value="NZ_CP071057.1"/>
</dbReference>
<reference evidence="2 3" key="1">
    <citation type="journal article" date="2017" name="Int. J. Syst. Evol. Microbiol.">
        <title>Marinicauda algicola sp. nov., isolated from a marine red alga Rhodosorus marinus.</title>
        <authorList>
            <person name="Jeong S.E."/>
            <person name="Jeon S.H."/>
            <person name="Chun B.H."/>
            <person name="Kim D.W."/>
            <person name="Jeon C.O."/>
        </authorList>
    </citation>
    <scope>NUCLEOTIDE SEQUENCE [LARGE SCALE GENOMIC DNA]</scope>
    <source>
        <strain evidence="2 3">JCM 31718</strain>
    </source>
</reference>
<accession>A0A4S2GZ86</accession>
<dbReference type="Proteomes" id="UP000308054">
    <property type="component" value="Unassembled WGS sequence"/>
</dbReference>
<keyword evidence="3" id="KW-1185">Reference proteome</keyword>
<dbReference type="AlphaFoldDB" id="A0A4S2GZ86"/>
<dbReference type="PROSITE" id="PS51257">
    <property type="entry name" value="PROKAR_LIPOPROTEIN"/>
    <property type="match status" value="1"/>
</dbReference>
<organism evidence="2 3">
    <name type="scientific">Marinicauda algicola</name>
    <dbReference type="NCBI Taxonomy" id="2029849"/>
    <lineage>
        <taxon>Bacteria</taxon>
        <taxon>Pseudomonadati</taxon>
        <taxon>Pseudomonadota</taxon>
        <taxon>Alphaproteobacteria</taxon>
        <taxon>Maricaulales</taxon>
        <taxon>Maricaulaceae</taxon>
        <taxon>Marinicauda</taxon>
    </lineage>
</organism>
<gene>
    <name evidence="2" type="ORF">E5163_10770</name>
</gene>